<dbReference type="PANTHER" id="PTHR41252">
    <property type="entry name" value="BLR2505 PROTEIN"/>
    <property type="match status" value="1"/>
</dbReference>
<dbReference type="EMBL" id="FUYS01000001">
    <property type="protein sequence ID" value="SKB28627.1"/>
    <property type="molecule type" value="Genomic_DNA"/>
</dbReference>
<dbReference type="AlphaFoldDB" id="A0A1T5A1J0"/>
<name>A0A1T5A1J0_9SPHI</name>
<proteinExistence type="predicted"/>
<keyword evidence="1" id="KW-0413">Isomerase</keyword>
<dbReference type="PANTHER" id="PTHR41252:SF1">
    <property type="entry name" value="BLR2505 PROTEIN"/>
    <property type="match status" value="1"/>
</dbReference>
<protein>
    <submittedName>
        <fullName evidence="1">Ketosteroid isomerase-related protein</fullName>
    </submittedName>
</protein>
<gene>
    <name evidence="1" type="ORF">SAMN05660226_00401</name>
</gene>
<evidence type="ECO:0000313" key="2">
    <source>
        <dbReference type="Proteomes" id="UP000190541"/>
    </source>
</evidence>
<reference evidence="1 2" key="1">
    <citation type="submission" date="2017-02" db="EMBL/GenBank/DDBJ databases">
        <authorList>
            <person name="Peterson S.W."/>
        </authorList>
    </citation>
    <scope>NUCLEOTIDE SEQUENCE [LARGE SCALE GENOMIC DNA]</scope>
    <source>
        <strain evidence="1 2">DSM 22899</strain>
    </source>
</reference>
<dbReference type="STRING" id="623280.SAMN05660226_00401"/>
<dbReference type="Proteomes" id="UP000190541">
    <property type="component" value="Unassembled WGS sequence"/>
</dbReference>
<dbReference type="SUPFAM" id="SSF54427">
    <property type="entry name" value="NTF2-like"/>
    <property type="match status" value="1"/>
</dbReference>
<accession>A0A1T5A1J0</accession>
<dbReference type="Pfam" id="PF11512">
    <property type="entry name" value="Atu4866"/>
    <property type="match status" value="1"/>
</dbReference>
<dbReference type="InterPro" id="IPR038646">
    <property type="entry name" value="Atu4866-like_sf"/>
</dbReference>
<dbReference type="Gene3D" id="3.10.450.50">
    <property type="match status" value="1"/>
</dbReference>
<keyword evidence="2" id="KW-1185">Reference proteome</keyword>
<dbReference type="InterPro" id="IPR032710">
    <property type="entry name" value="NTF2-like_dom_sf"/>
</dbReference>
<sequence>MEKLHVIHRILIGIVLWGNTGCSSKAQQMEHPETKAAAEIVAVRFEKWKKGEADFFGLLADDVVWTVSGKSPVSGTYHGKTDFLERAVNPIIGRLKTPLKPELISLTADSFFVWLHFSARATTKTDEIYENTYIWKMQLTDNKITNCIAFLDTYELTDLMNNKEKTMNQTIAETKEYIGMWVTKDGYIRHELLPNNRYDEARGNRKSAYQGSYKVTGNHIDYKDDTGFSADGEFKDGVLYHAGMVLYKEK</sequence>
<dbReference type="GO" id="GO:0016853">
    <property type="term" value="F:isomerase activity"/>
    <property type="evidence" value="ECO:0007669"/>
    <property type="project" value="UniProtKB-KW"/>
</dbReference>
<evidence type="ECO:0000313" key="1">
    <source>
        <dbReference type="EMBL" id="SKB28627.1"/>
    </source>
</evidence>
<dbReference type="Gene3D" id="2.40.128.290">
    <property type="entry name" value="Uncharacterised protein Atu4866, PF11512"/>
    <property type="match status" value="1"/>
</dbReference>
<organism evidence="1 2">
    <name type="scientific">Parapedobacter luteus</name>
    <dbReference type="NCBI Taxonomy" id="623280"/>
    <lineage>
        <taxon>Bacteria</taxon>
        <taxon>Pseudomonadati</taxon>
        <taxon>Bacteroidota</taxon>
        <taxon>Sphingobacteriia</taxon>
        <taxon>Sphingobacteriales</taxon>
        <taxon>Sphingobacteriaceae</taxon>
        <taxon>Parapedobacter</taxon>
    </lineage>
</organism>
<dbReference type="InterPro" id="IPR020955">
    <property type="entry name" value="Uncharacterised_Atu4866"/>
</dbReference>